<evidence type="ECO:0000313" key="2">
    <source>
        <dbReference type="EMBL" id="SIT43768.1"/>
    </source>
</evidence>
<evidence type="ECO:0000256" key="1">
    <source>
        <dbReference type="SAM" id="Phobius"/>
    </source>
</evidence>
<evidence type="ECO:0008006" key="4">
    <source>
        <dbReference type="Google" id="ProtNLM"/>
    </source>
</evidence>
<keyword evidence="1" id="KW-0472">Membrane</keyword>
<keyword evidence="1" id="KW-0812">Transmembrane</keyword>
<sequence>MTIPLHLRRLLCSANLGKIVAVFLIPALVQIAAISSRAATTPPAIDTVPATVEEPRGFGYVLGDVVTQRVLLEAGGHALEPGALPPLKRTGAWLERRAARVETNANGEQWVVLEYQIINAPPTLSVITLPALTLPVRSGPALSVPEWPLSVAALTPPTVFGKGDMLELRPDHGATLLPTLSLRRQLAGSLAVLAAILLAWLAWWVLRNRHDAAHLPFAQAWRKLRSFNANEVAHQPEAWVHMHRALNDTAGQVIHAGLLHRLFRRAPHLRPLQQQLESFYAHSGQRFFGRSATDAHYPLLDLCRALRRAERRERR</sequence>
<protein>
    <recommendedName>
        <fullName evidence="4">MxaA protein</fullName>
    </recommendedName>
</protein>
<keyword evidence="1" id="KW-1133">Transmembrane helix</keyword>
<dbReference type="OrthoDB" id="8535306at2"/>
<organism evidence="2 3">
    <name type="scientific">Paraburkholderia ribeironis</name>
    <dbReference type="NCBI Taxonomy" id="1247936"/>
    <lineage>
        <taxon>Bacteria</taxon>
        <taxon>Pseudomonadati</taxon>
        <taxon>Pseudomonadota</taxon>
        <taxon>Betaproteobacteria</taxon>
        <taxon>Burkholderiales</taxon>
        <taxon>Burkholderiaceae</taxon>
        <taxon>Paraburkholderia</taxon>
    </lineage>
</organism>
<dbReference type="Proteomes" id="UP000187012">
    <property type="component" value="Unassembled WGS sequence"/>
</dbReference>
<feature type="transmembrane region" description="Helical" evidence="1">
    <location>
        <begin position="186"/>
        <end position="206"/>
    </location>
</feature>
<name>A0A1N7S9W7_9BURK</name>
<proteinExistence type="predicted"/>
<accession>A0A1N7S9W7</accession>
<dbReference type="RefSeq" id="WP_159444586.1">
    <property type="nucleotide sequence ID" value="NZ_CYGX02000045.1"/>
</dbReference>
<dbReference type="AlphaFoldDB" id="A0A1N7S9W7"/>
<reference evidence="2 3" key="1">
    <citation type="submission" date="2016-12" db="EMBL/GenBank/DDBJ databases">
        <authorList>
            <person name="Song W.-J."/>
            <person name="Kurnit D.M."/>
        </authorList>
    </citation>
    <scope>NUCLEOTIDE SEQUENCE [LARGE SCALE GENOMIC DNA]</scope>
    <source>
        <strain evidence="2 3">STM7296</strain>
    </source>
</reference>
<gene>
    <name evidence="2" type="ORF">BN2475_450042</name>
</gene>
<keyword evidence="3" id="KW-1185">Reference proteome</keyword>
<evidence type="ECO:0000313" key="3">
    <source>
        <dbReference type="Proteomes" id="UP000187012"/>
    </source>
</evidence>
<dbReference type="EMBL" id="CYGX02000045">
    <property type="protein sequence ID" value="SIT43768.1"/>
    <property type="molecule type" value="Genomic_DNA"/>
</dbReference>
<dbReference type="STRING" id="1247936.BN2475_450042"/>